<dbReference type="EMBL" id="BNEB01000002">
    <property type="protein sequence ID" value="GHI60418.1"/>
    <property type="molecule type" value="Genomic_DNA"/>
</dbReference>
<dbReference type="InterPro" id="IPR036661">
    <property type="entry name" value="Luciferase-like_sf"/>
</dbReference>
<comment type="similarity">
    <text evidence="1">To bacterial alkanal monooxygenase alpha and beta chains.</text>
</comment>
<feature type="domain" description="Luciferase-like" evidence="3">
    <location>
        <begin position="12"/>
        <end position="301"/>
    </location>
</feature>
<dbReference type="PANTHER" id="PTHR30137">
    <property type="entry name" value="LUCIFERASE-LIKE MONOOXYGENASE"/>
    <property type="match status" value="1"/>
</dbReference>
<evidence type="ECO:0000256" key="1">
    <source>
        <dbReference type="ARBA" id="ARBA00007789"/>
    </source>
</evidence>
<dbReference type="Proteomes" id="UP000649259">
    <property type="component" value="Unassembled WGS sequence"/>
</dbReference>
<accession>A0ABQ3RX43</accession>
<dbReference type="RefSeq" id="WP_189918773.1">
    <property type="nucleotide sequence ID" value="NZ_BMSI01000002.1"/>
</dbReference>
<comment type="caution">
    <text evidence="4">The sequence shown here is derived from an EMBL/GenBank/DDBJ whole genome shotgun (WGS) entry which is preliminary data.</text>
</comment>
<protein>
    <recommendedName>
        <fullName evidence="3">Luciferase-like domain-containing protein</fullName>
    </recommendedName>
</protein>
<evidence type="ECO:0000313" key="5">
    <source>
        <dbReference type="Proteomes" id="UP000649259"/>
    </source>
</evidence>
<dbReference type="Gene3D" id="3.20.20.30">
    <property type="entry name" value="Luciferase-like domain"/>
    <property type="match status" value="1"/>
</dbReference>
<evidence type="ECO:0000259" key="3">
    <source>
        <dbReference type="Pfam" id="PF00296"/>
    </source>
</evidence>
<gene>
    <name evidence="4" type="ORF">Saso_20680</name>
</gene>
<dbReference type="InterPro" id="IPR011251">
    <property type="entry name" value="Luciferase-like_dom"/>
</dbReference>
<dbReference type="SUPFAM" id="SSF51679">
    <property type="entry name" value="Bacterial luciferase-like"/>
    <property type="match status" value="1"/>
</dbReference>
<reference evidence="5" key="1">
    <citation type="submission" date="2023-07" db="EMBL/GenBank/DDBJ databases">
        <title>Whole genome shotgun sequence of Streptomyces cacaoi subsp. asoensis NBRC 13813.</title>
        <authorList>
            <person name="Komaki H."/>
            <person name="Tamura T."/>
        </authorList>
    </citation>
    <scope>NUCLEOTIDE SEQUENCE [LARGE SCALE GENOMIC DNA]</scope>
    <source>
        <strain evidence="5">NBRC 13813</strain>
    </source>
</reference>
<proteinExistence type="predicted"/>
<dbReference type="InterPro" id="IPR050766">
    <property type="entry name" value="Bact_Lucif_Oxidored"/>
</dbReference>
<dbReference type="NCBIfam" id="TIGR03558">
    <property type="entry name" value="oxido_grp_1"/>
    <property type="match status" value="1"/>
</dbReference>
<evidence type="ECO:0000313" key="4">
    <source>
        <dbReference type="EMBL" id="GHI60418.1"/>
    </source>
</evidence>
<sequence>MVSLSVLDVALVAPGGTARQALHDVVRTAVAADACGYHRFWVAEHHNSPRCAGSSPAVLISHIAAVTRRIRVGSGGVMLTNHAPLTVAEQFAVLQSLHDDRIDLGVGRATGGTDSSTLLDRALRRPPQARAQFPQLLDELVGFLHGRWPAEHAFQDLELSPALPVPPDVFVLGTSENGARTAAARGLPFAYGAHLGPKSRPAALDRYRSAFSPGPLGASPYVVASVNVQCAESDDEAERLAHDTVAARFRQKHTATSPDVSLPAPRERYLIGRMLEDLQLVRGGPATVAAGLRRLAATLGADEIMLVPYDITAAGRERTLRLTAAAWTPPARPDGPGLHGPQVRPAVS</sequence>
<dbReference type="PANTHER" id="PTHR30137:SF6">
    <property type="entry name" value="LUCIFERASE-LIKE MONOOXYGENASE"/>
    <property type="match status" value="1"/>
</dbReference>
<feature type="region of interest" description="Disordered" evidence="2">
    <location>
        <begin position="327"/>
        <end position="348"/>
    </location>
</feature>
<keyword evidence="5" id="KW-1185">Reference proteome</keyword>
<evidence type="ECO:0000256" key="2">
    <source>
        <dbReference type="SAM" id="MobiDB-lite"/>
    </source>
</evidence>
<dbReference type="InterPro" id="IPR019949">
    <property type="entry name" value="CmoO-like"/>
</dbReference>
<dbReference type="Pfam" id="PF00296">
    <property type="entry name" value="Bac_luciferase"/>
    <property type="match status" value="1"/>
</dbReference>
<dbReference type="GeneID" id="91469970"/>
<name>A0ABQ3RX43_9ACTN</name>
<organism evidence="4 5">
    <name type="scientific">Streptomyces asoensis</name>
    <dbReference type="NCBI Taxonomy" id="249586"/>
    <lineage>
        <taxon>Bacteria</taxon>
        <taxon>Bacillati</taxon>
        <taxon>Actinomycetota</taxon>
        <taxon>Actinomycetes</taxon>
        <taxon>Kitasatosporales</taxon>
        <taxon>Streptomycetaceae</taxon>
        <taxon>Streptomyces</taxon>
    </lineage>
</organism>